<feature type="chain" id="PRO_5016681470" evidence="1">
    <location>
        <begin position="21"/>
        <end position="93"/>
    </location>
</feature>
<accession>A0A378JGR3</accession>
<sequence>MKKLSLIITVMFLFSPISFANDTKYVACDAIAKACRAANFKNKDKKFWQDCMKPLLLGKKVDGVSIEVTQVSACREKKIAELQQELKEFQEVK</sequence>
<dbReference type="OrthoDB" id="5653851at2"/>
<gene>
    <name evidence="2" type="ORF">NCTC13316_00254</name>
</gene>
<evidence type="ECO:0000313" key="2">
    <source>
        <dbReference type="EMBL" id="STX50187.1"/>
    </source>
</evidence>
<dbReference type="EMBL" id="UGOD01000001">
    <property type="protein sequence ID" value="STX50187.1"/>
    <property type="molecule type" value="Genomic_DNA"/>
</dbReference>
<organism evidence="2 3">
    <name type="scientific">Legionella busanensis</name>
    <dbReference type="NCBI Taxonomy" id="190655"/>
    <lineage>
        <taxon>Bacteria</taxon>
        <taxon>Pseudomonadati</taxon>
        <taxon>Pseudomonadota</taxon>
        <taxon>Gammaproteobacteria</taxon>
        <taxon>Legionellales</taxon>
        <taxon>Legionellaceae</taxon>
        <taxon>Legionella</taxon>
    </lineage>
</organism>
<dbReference type="RefSeq" id="WP_115329775.1">
    <property type="nucleotide sequence ID" value="NZ_CAAAHP010000011.1"/>
</dbReference>
<name>A0A378JGR3_9GAMM</name>
<keyword evidence="3" id="KW-1185">Reference proteome</keyword>
<keyword evidence="1" id="KW-0732">Signal</keyword>
<proteinExistence type="predicted"/>
<reference evidence="2 3" key="1">
    <citation type="submission" date="2018-06" db="EMBL/GenBank/DDBJ databases">
        <authorList>
            <consortium name="Pathogen Informatics"/>
            <person name="Doyle S."/>
        </authorList>
    </citation>
    <scope>NUCLEOTIDE SEQUENCE [LARGE SCALE GENOMIC DNA]</scope>
    <source>
        <strain evidence="2 3">NCTC13316</strain>
    </source>
</reference>
<protein>
    <submittedName>
        <fullName evidence="2">Uncharacterized protein</fullName>
    </submittedName>
</protein>
<feature type="signal peptide" evidence="1">
    <location>
        <begin position="1"/>
        <end position="20"/>
    </location>
</feature>
<evidence type="ECO:0000256" key="1">
    <source>
        <dbReference type="SAM" id="SignalP"/>
    </source>
</evidence>
<evidence type="ECO:0000313" key="3">
    <source>
        <dbReference type="Proteomes" id="UP000254794"/>
    </source>
</evidence>
<dbReference type="AlphaFoldDB" id="A0A378JGR3"/>
<dbReference type="Proteomes" id="UP000254794">
    <property type="component" value="Unassembled WGS sequence"/>
</dbReference>